<dbReference type="PANTHER" id="PTHR12346">
    <property type="entry name" value="SIN3B-RELATED"/>
    <property type="match status" value="1"/>
</dbReference>
<evidence type="ECO:0000259" key="7">
    <source>
        <dbReference type="SMART" id="SM00761"/>
    </source>
</evidence>
<dbReference type="Pfam" id="PF02671">
    <property type="entry name" value="PAH"/>
    <property type="match status" value="2"/>
</dbReference>
<keyword evidence="3" id="KW-0677">Repeat</keyword>
<dbReference type="PROSITE" id="PS51477">
    <property type="entry name" value="PAH"/>
    <property type="match status" value="2"/>
</dbReference>
<feature type="compositionally biased region" description="Polar residues" evidence="6">
    <location>
        <begin position="409"/>
        <end position="422"/>
    </location>
</feature>
<keyword evidence="9" id="KW-1185">Reference proteome</keyword>
<dbReference type="EMBL" id="JALLPB020000084">
    <property type="protein sequence ID" value="KAL3821784.1"/>
    <property type="molecule type" value="Genomic_DNA"/>
</dbReference>
<evidence type="ECO:0000313" key="9">
    <source>
        <dbReference type="Proteomes" id="UP001530377"/>
    </source>
</evidence>
<gene>
    <name evidence="8" type="ORF">ACHAXA_008777</name>
</gene>
<evidence type="ECO:0000256" key="4">
    <source>
        <dbReference type="ARBA" id="ARBA00023242"/>
    </source>
</evidence>
<feature type="compositionally biased region" description="Gly residues" evidence="6">
    <location>
        <begin position="438"/>
        <end position="451"/>
    </location>
</feature>
<dbReference type="GO" id="GO:0005634">
    <property type="term" value="C:nucleus"/>
    <property type="evidence" value="ECO:0007669"/>
    <property type="project" value="UniProtKB-SubCell"/>
</dbReference>
<dbReference type="PANTHER" id="PTHR12346:SF0">
    <property type="entry name" value="SIN3A, ISOFORM G"/>
    <property type="match status" value="1"/>
</dbReference>
<keyword evidence="2" id="KW-0678">Repressor</keyword>
<dbReference type="InterPro" id="IPR013194">
    <property type="entry name" value="HDAC_interact_dom"/>
</dbReference>
<sequence length="1311" mass="142859">MKELRVEDALMYLDQVKMEFGDRPHIYNEFLDIMKTFKSQAIDTPGVIKRVAILFHGNKRLVLGFNTFLPEGYRIELPTDGSSWPVYREPGRAGVISIAPSRAAAFGGGGGDGSGTGGGVGGGSGGSGGIRPGGQGGGPPRLGGVGGGSGPPQPGSAMGRGGGGGGGGFVGGLGGVGAMMPSSQPQQQGMARGVVGGPPLPQPPSGGLGAPASSRPSGHPRSDPFPTGGGAGGGTTINSTKPPPTPPGGSQGTSTMGRSPPMSQVAVASTVHTMAKTMASMVGSTLSSASAGTGVGAQSATAVPSSAAAGGSAQPIEFDHAINYVTTIKRRFASNPEIYRKFLEILHTYQKEQRGIKEVLDEVSILFADHADLLKEFTYFLPDAVQSQAKAQLDVAAKKAEDRARAREIQQQQGASRTTQSGGPPPPPLRRTDSASSSGGGGAHSAVGPGGQVQQSGGAGPSSSSHPGGPPPPTLSPAHRPPRAEPTIPSHIARVPFGATKGRSEDREREISRGAVHGVVSFGAVRPPRRNEPTPAQAAQLLGRPTTIPPAPLQPMTSESMFFERVKAHFLRRDLFPDKPLVNRKQTPYMEFIKCLHLFGAGILNKDELIQLLRGLFIQGSTPKNATNATNIGATHAAMTLLSELEKVLVGRGPFATQELTKKLRSKYGGRPLRAYDVADATIKLTPSYRTYPIDYEFDKSGETDGFDLLNRQCFCTAQDWTVDNKGEKYFKSLEAYDGIKVRRNVHEEILALVEDEMYEVDMAIERNASVMRVLEPVAEEATRLREQEENDGQPIGRLQYKLRNRSLSSVHIGAIARIYGENGEEVLQHLLRNPLVVVPIVFKRLREKNEEWRRVKKEMNREWKKTIGENFTGSLDAKTFVYKREIEQVFSLDRLLEVGWLAVNCWYDALARLDGISHYFSLFTQDCAKAKFFAKHPSKIQHHPATNMILPDFHLFNPDPELALFQPHMSVLVSKSMPHEQAKNLLASYFSRDEKYSSNLKLFEKIWTEFISSWFVLPLKDFPAKNLCDASNVTFTPGQRVQTSVGDGQILSVDDHTFLRYLVKFQFGVGYVVPGAVDRILSTSDADMDISADDAADTTSMMSDDIQVLFGTEKIYLFMRLYVLLVTMLYQAKDIADRKGACDDNPGLFTKIVSSLEELLKGKIDSKAFHEECTKNMENQEYNFVAIPPLVENCAAALVRMAKEDFLENLYHCSQLKLKDLNQLRDLSLGITDYAIYRMQIQSSASQVFFSYLPVEMELQLTTPLDVISSENDSKRPLDAEKVPSNRDETNQENMHTESNHKRFKKEEIS</sequence>
<feature type="compositionally biased region" description="Gly residues" evidence="6">
    <location>
        <begin position="158"/>
        <end position="177"/>
    </location>
</feature>
<keyword evidence="4 5" id="KW-0539">Nucleus</keyword>
<evidence type="ECO:0000256" key="5">
    <source>
        <dbReference type="PROSITE-ProRule" id="PRU00810"/>
    </source>
</evidence>
<accession>A0ABD3SB62</accession>
<dbReference type="Proteomes" id="UP001530377">
    <property type="component" value="Unassembled WGS sequence"/>
</dbReference>
<dbReference type="FunFam" id="1.20.1160.11:FF:000001">
    <property type="entry name" value="Paired amphipathic helix protein Sin3"/>
    <property type="match status" value="1"/>
</dbReference>
<comment type="caution">
    <text evidence="8">The sequence shown here is derived from an EMBL/GenBank/DDBJ whole genome shotgun (WGS) entry which is preliminary data.</text>
</comment>
<name>A0ABD3SB62_9STRA</name>
<evidence type="ECO:0000256" key="6">
    <source>
        <dbReference type="SAM" id="MobiDB-lite"/>
    </source>
</evidence>
<evidence type="ECO:0000256" key="3">
    <source>
        <dbReference type="ARBA" id="ARBA00022737"/>
    </source>
</evidence>
<dbReference type="Pfam" id="PF08295">
    <property type="entry name" value="Sin3_corepress"/>
    <property type="match status" value="1"/>
</dbReference>
<dbReference type="InterPro" id="IPR036600">
    <property type="entry name" value="PAH_sf"/>
</dbReference>
<organism evidence="8 9">
    <name type="scientific">Cyclostephanos tholiformis</name>
    <dbReference type="NCBI Taxonomy" id="382380"/>
    <lineage>
        <taxon>Eukaryota</taxon>
        <taxon>Sar</taxon>
        <taxon>Stramenopiles</taxon>
        <taxon>Ochrophyta</taxon>
        <taxon>Bacillariophyta</taxon>
        <taxon>Coscinodiscophyceae</taxon>
        <taxon>Thalassiosirophycidae</taxon>
        <taxon>Stephanodiscales</taxon>
        <taxon>Stephanodiscaceae</taxon>
        <taxon>Cyclostephanos</taxon>
    </lineage>
</organism>
<feature type="compositionally biased region" description="Basic and acidic residues" evidence="6">
    <location>
        <begin position="502"/>
        <end position="512"/>
    </location>
</feature>
<dbReference type="SMART" id="SM00761">
    <property type="entry name" value="HDAC_interact"/>
    <property type="match status" value="1"/>
</dbReference>
<dbReference type="Gene3D" id="1.20.1160.11">
    <property type="entry name" value="Paired amphipathic helix"/>
    <property type="match status" value="3"/>
</dbReference>
<dbReference type="GO" id="GO:0010468">
    <property type="term" value="P:regulation of gene expression"/>
    <property type="evidence" value="ECO:0007669"/>
    <property type="project" value="UniProtKB-ARBA"/>
</dbReference>
<feature type="region of interest" description="Disordered" evidence="6">
    <location>
        <begin position="402"/>
        <end position="515"/>
    </location>
</feature>
<feature type="compositionally biased region" description="Low complexity" evidence="6">
    <location>
        <begin position="178"/>
        <end position="193"/>
    </location>
</feature>
<comment type="subcellular location">
    <subcellularLocation>
        <location evidence="1 5">Nucleus</location>
    </subcellularLocation>
</comment>
<dbReference type="InterPro" id="IPR003822">
    <property type="entry name" value="PAH"/>
</dbReference>
<evidence type="ECO:0000256" key="1">
    <source>
        <dbReference type="ARBA" id="ARBA00004123"/>
    </source>
</evidence>
<feature type="compositionally biased region" description="Gly residues" evidence="6">
    <location>
        <begin position="107"/>
        <end position="150"/>
    </location>
</feature>
<proteinExistence type="predicted"/>
<feature type="compositionally biased region" description="Basic and acidic residues" evidence="6">
    <location>
        <begin position="1273"/>
        <end position="1311"/>
    </location>
</feature>
<evidence type="ECO:0000256" key="2">
    <source>
        <dbReference type="ARBA" id="ARBA00022491"/>
    </source>
</evidence>
<dbReference type="FunFam" id="1.20.1160.11:FF:000003">
    <property type="entry name" value="Paired amphipathic helix SIN3-like protein"/>
    <property type="match status" value="1"/>
</dbReference>
<feature type="region of interest" description="Disordered" evidence="6">
    <location>
        <begin position="107"/>
        <end position="265"/>
    </location>
</feature>
<feature type="domain" description="Histone deacetylase interacting" evidence="7">
    <location>
        <begin position="682"/>
        <end position="792"/>
    </location>
</feature>
<dbReference type="SUPFAM" id="SSF47762">
    <property type="entry name" value="PAH2 domain"/>
    <property type="match status" value="2"/>
</dbReference>
<dbReference type="InterPro" id="IPR039774">
    <property type="entry name" value="Sin3-like"/>
</dbReference>
<protein>
    <recommendedName>
        <fullName evidence="7">Histone deacetylase interacting domain-containing protein</fullName>
    </recommendedName>
</protein>
<feature type="region of interest" description="Disordered" evidence="6">
    <location>
        <begin position="1271"/>
        <end position="1311"/>
    </location>
</feature>
<evidence type="ECO:0000313" key="8">
    <source>
        <dbReference type="EMBL" id="KAL3821784.1"/>
    </source>
</evidence>
<reference evidence="8 9" key="1">
    <citation type="submission" date="2024-10" db="EMBL/GenBank/DDBJ databases">
        <title>Updated reference genomes for cyclostephanoid diatoms.</title>
        <authorList>
            <person name="Roberts W.R."/>
            <person name="Alverson A.J."/>
        </authorList>
    </citation>
    <scope>NUCLEOTIDE SEQUENCE [LARGE SCALE GENOMIC DNA]</scope>
    <source>
        <strain evidence="8 9">AJA228-03</strain>
    </source>
</reference>
<feature type="compositionally biased region" description="Low complexity" evidence="6">
    <location>
        <begin position="452"/>
        <end position="467"/>
    </location>
</feature>